<dbReference type="Proteomes" id="UP000327044">
    <property type="component" value="Unassembled WGS sequence"/>
</dbReference>
<name>A0A1Y1LGK9_PHOPY</name>
<sequence length="682" mass="78360">MDSEKRKLFNKLYQRYKRSKQVKKVEEEPSTSKDFDYCINSESSTSQKDICNVSEESTDSELDFCDIAQIPSKIQEENFVETEFLNDKIEDKSEQTGHGVHKFTLIEQLSDWAIIHNIDHFALSDLLRILNQTIDINLPKDPRTILKTPRNTGSLIEKVEPGVYFHFGVENCLINLLNRRDVNDSEDRSNILEICVNVDGLPLSKSSGSQLWPIMINLFQNKNIVEVCGLYQGNKKPENANVFMSKFVNEIISLMTNGFTYKSQIFFVKIKAFICDVPAKAFIKCTRGHSGYMSCSKCDTEGVFKKNRICFPAIEGFHLRTDATFRRKEQDSHHTDTSILESIPNLNMITCFPLDYMHLVCLGIVKKLISNLWLSGKPPYRFSSQQISEVSQKHLSLQNQVPTEFSRKPRLLSDIKHWKATELRMFLFYTGPVILKESVTNEIYQNFMSLHVAVTLFSKSQNIDYAAELSKYFIQTFSLLYGEENISHNVHNLLHIVDDVKMFGSLENFSAFPFENNMLFLKKLVRKGDRPLQQIVNRIVERNKCVLGSGNIRAEYPVLKYEHSNGPLIASVFGMKQFKKIYIKNFLLALDDSNNCCFMNDNSVVIIKNIVSLNNVVTVIGQKYLVLENLYNLPCESSKLNIFVVSKEGPIKSWELPQVLHKFFKLTLNNKVVVFPLLHTTA</sequence>
<protein>
    <recommendedName>
        <fullName evidence="6">Transposase domain-containing protein</fullName>
    </recommendedName>
</protein>
<dbReference type="PANTHER" id="PTHR33053:SF25">
    <property type="entry name" value="TRANSPOSASE DOMAIN-CONTAINING PROTEIN"/>
    <property type="match status" value="1"/>
</dbReference>
<dbReference type="InParanoid" id="A0A1Y1LGK9"/>
<evidence type="ECO:0000313" key="5">
    <source>
        <dbReference type="Proteomes" id="UP000327044"/>
    </source>
</evidence>
<dbReference type="EMBL" id="VVIM01000003">
    <property type="protein sequence ID" value="KAB0800977.1"/>
    <property type="molecule type" value="Genomic_DNA"/>
</dbReference>
<proteinExistence type="predicted"/>
<dbReference type="EMBL" id="GEZM01056239">
    <property type="protein sequence ID" value="JAV72766.1"/>
    <property type="molecule type" value="Transcribed_RNA"/>
</dbReference>
<keyword evidence="5" id="KW-1185">Reference proteome</keyword>
<evidence type="ECO:0000313" key="2">
    <source>
        <dbReference type="EMBL" id="KAB0790543.1"/>
    </source>
</evidence>
<reference evidence="1" key="1">
    <citation type="journal article" date="2016" name="Sci. Rep.">
        <title>Molecular characterization of firefly nuptial gifts: a multi-omics approach sheds light on postcopulatory sexual selection.</title>
        <authorList>
            <person name="Al-Wathiqui N."/>
            <person name="Fallon T.R."/>
            <person name="South A."/>
            <person name="Weng J.K."/>
            <person name="Lewis S.M."/>
        </authorList>
    </citation>
    <scope>NUCLEOTIDE SEQUENCE</scope>
</reference>
<gene>
    <name evidence="4" type="ORF">PPYR_05331</name>
    <name evidence="3" type="ORF">PPYR_06484</name>
    <name evidence="2" type="ORF">PPYR_15057</name>
</gene>
<reference evidence="2 5" key="2">
    <citation type="journal article" date="2018" name="Elife">
        <title>Firefly genomes illuminate parallel origins of bioluminescence in beetles.</title>
        <authorList>
            <person name="Fallon T.R."/>
            <person name="Lower S.E."/>
            <person name="Chang C.H."/>
            <person name="Bessho-Uehara M."/>
            <person name="Martin G.J."/>
            <person name="Bewick A.J."/>
            <person name="Behringer M."/>
            <person name="Debat H.J."/>
            <person name="Wong I."/>
            <person name="Day J.C."/>
            <person name="Suvorov A."/>
            <person name="Silva C.J."/>
            <person name="Stanger-Hall K.F."/>
            <person name="Hall D.W."/>
            <person name="Schmitz R.J."/>
            <person name="Nelson D.R."/>
            <person name="Lewis S.M."/>
            <person name="Shigenobu S."/>
            <person name="Bybee S.M."/>
            <person name="Larracuente A.M."/>
            <person name="Oba Y."/>
            <person name="Weng J.K."/>
        </authorList>
    </citation>
    <scope>NUCLEOTIDE SEQUENCE [LARGE SCALE GENOMIC DNA]</scope>
    <source>
        <strain evidence="2">1611_PpyrPB1</strain>
        <tissue evidence="2">Whole body</tissue>
    </source>
</reference>
<dbReference type="EMBL" id="VVIM01000004">
    <property type="protein sequence ID" value="KAB0800745.1"/>
    <property type="molecule type" value="Genomic_DNA"/>
</dbReference>
<evidence type="ECO:0008006" key="6">
    <source>
        <dbReference type="Google" id="ProtNLM"/>
    </source>
</evidence>
<evidence type="ECO:0000313" key="1">
    <source>
        <dbReference type="EMBL" id="JAV72764.1"/>
    </source>
</evidence>
<dbReference type="OrthoDB" id="10015795at2759"/>
<dbReference type="PANTHER" id="PTHR33053">
    <property type="entry name" value="PROTEIN, PUTATIVE-RELATED"/>
    <property type="match status" value="1"/>
</dbReference>
<reference evidence="2" key="3">
    <citation type="submission" date="2019-08" db="EMBL/GenBank/DDBJ databases">
        <authorList>
            <consortium name="Photinus pyralis genome working group"/>
            <person name="Fallon T.R."/>
            <person name="Sander Lower S.E."/>
            <person name="Weng J.-K."/>
        </authorList>
    </citation>
    <scope>NUCLEOTIDE SEQUENCE</scope>
    <source>
        <strain evidence="2">1611_PpyrPB1</strain>
        <tissue evidence="2">Whole body</tissue>
    </source>
</reference>
<dbReference type="EMBL" id="GEZM01056240">
    <property type="protein sequence ID" value="JAV72764.1"/>
    <property type="molecule type" value="Transcribed_RNA"/>
</dbReference>
<evidence type="ECO:0000313" key="4">
    <source>
        <dbReference type="EMBL" id="KAB0800977.1"/>
    </source>
</evidence>
<evidence type="ECO:0000313" key="3">
    <source>
        <dbReference type="EMBL" id="KAB0800745.1"/>
    </source>
</evidence>
<accession>A0A1Y1LGK9</accession>
<organism evidence="1">
    <name type="scientific">Photinus pyralis</name>
    <name type="common">Common eastern firefly</name>
    <name type="synonym">Lampyris pyralis</name>
    <dbReference type="NCBI Taxonomy" id="7054"/>
    <lineage>
        <taxon>Eukaryota</taxon>
        <taxon>Metazoa</taxon>
        <taxon>Ecdysozoa</taxon>
        <taxon>Arthropoda</taxon>
        <taxon>Hexapoda</taxon>
        <taxon>Insecta</taxon>
        <taxon>Pterygota</taxon>
        <taxon>Neoptera</taxon>
        <taxon>Endopterygota</taxon>
        <taxon>Coleoptera</taxon>
        <taxon>Polyphaga</taxon>
        <taxon>Elateriformia</taxon>
        <taxon>Elateroidea</taxon>
        <taxon>Lampyridae</taxon>
        <taxon>Lampyrinae</taxon>
        <taxon>Photinus</taxon>
    </lineage>
</organism>
<dbReference type="AlphaFoldDB" id="A0A1Y1LGK9"/>
<dbReference type="EMBL" id="VVIM01001136">
    <property type="protein sequence ID" value="KAB0790543.1"/>
    <property type="molecule type" value="Genomic_DNA"/>
</dbReference>